<organism evidence="2 3">
    <name type="scientific">Demequina litorisediminis</name>
    <dbReference type="NCBI Taxonomy" id="1849022"/>
    <lineage>
        <taxon>Bacteria</taxon>
        <taxon>Bacillati</taxon>
        <taxon>Actinomycetota</taxon>
        <taxon>Actinomycetes</taxon>
        <taxon>Micrococcales</taxon>
        <taxon>Demequinaceae</taxon>
        <taxon>Demequina</taxon>
    </lineage>
</organism>
<accession>A0ABQ6ICP1</accession>
<comment type="caution">
    <text evidence="2">The sequence shown here is derived from an EMBL/GenBank/DDBJ whole genome shotgun (WGS) entry which is preliminary data.</text>
</comment>
<name>A0ABQ6ICP1_9MICO</name>
<protein>
    <submittedName>
        <fullName evidence="2">Uncharacterized protein</fullName>
    </submittedName>
</protein>
<evidence type="ECO:0000313" key="3">
    <source>
        <dbReference type="Proteomes" id="UP001157125"/>
    </source>
</evidence>
<proteinExistence type="predicted"/>
<dbReference type="EMBL" id="BSUN01000001">
    <property type="protein sequence ID" value="GMA35130.1"/>
    <property type="molecule type" value="Genomic_DNA"/>
</dbReference>
<dbReference type="RefSeq" id="WP_284327785.1">
    <property type="nucleotide sequence ID" value="NZ_BSUN01000001.1"/>
</dbReference>
<keyword evidence="3" id="KW-1185">Reference proteome</keyword>
<evidence type="ECO:0000256" key="1">
    <source>
        <dbReference type="SAM" id="MobiDB-lite"/>
    </source>
</evidence>
<dbReference type="Proteomes" id="UP001157125">
    <property type="component" value="Unassembled WGS sequence"/>
</dbReference>
<feature type="region of interest" description="Disordered" evidence="1">
    <location>
        <begin position="65"/>
        <end position="96"/>
    </location>
</feature>
<reference evidence="3" key="1">
    <citation type="journal article" date="2019" name="Int. J. Syst. Evol. Microbiol.">
        <title>The Global Catalogue of Microorganisms (GCM) 10K type strain sequencing project: providing services to taxonomists for standard genome sequencing and annotation.</title>
        <authorList>
            <consortium name="The Broad Institute Genomics Platform"/>
            <consortium name="The Broad Institute Genome Sequencing Center for Infectious Disease"/>
            <person name="Wu L."/>
            <person name="Ma J."/>
        </authorList>
    </citation>
    <scope>NUCLEOTIDE SEQUENCE [LARGE SCALE GENOMIC DNA]</scope>
    <source>
        <strain evidence="3">NBRC 112299</strain>
    </source>
</reference>
<gene>
    <name evidence="2" type="ORF">GCM10025876_13340</name>
</gene>
<evidence type="ECO:0000313" key="2">
    <source>
        <dbReference type="EMBL" id="GMA35130.1"/>
    </source>
</evidence>
<sequence length="203" mass="21393">MARRLVVGDVSALNLIVLTAAEGSPATLIGTLVNDTAEDIAVEVSIDGETSTSLTLEADSTLAWAPRTVTPRSRAPRPPRPAPSLSSASPPTSPRLIRWTSPFSTARCPSTRTRWPLSASRTAFVAPAPLPFWDAGPMRVWARVSERRASRSVWPPAGTCVTAETRGNAHAAQEHTSVTTVGQTEGVLAGWPGREPGPCGPPT</sequence>